<dbReference type="InterPro" id="IPR027417">
    <property type="entry name" value="P-loop_NTPase"/>
</dbReference>
<feature type="domain" description="Novel STAND NTPase 1" evidence="1">
    <location>
        <begin position="206"/>
        <end position="350"/>
    </location>
</feature>
<dbReference type="Proteomes" id="UP001362999">
    <property type="component" value="Unassembled WGS sequence"/>
</dbReference>
<dbReference type="InterPro" id="IPR059179">
    <property type="entry name" value="MLKL-like_MCAfunc"/>
</dbReference>
<evidence type="ECO:0000313" key="3">
    <source>
        <dbReference type="Proteomes" id="UP001362999"/>
    </source>
</evidence>
<dbReference type="Pfam" id="PF20703">
    <property type="entry name" value="nSTAND1"/>
    <property type="match status" value="1"/>
</dbReference>
<accession>A0AAV9Z862</accession>
<dbReference type="InterPro" id="IPR036537">
    <property type="entry name" value="Adaptor_Cbl_N_dom_sf"/>
</dbReference>
<gene>
    <name evidence="2" type="ORF">R3P38DRAFT_3482258</name>
</gene>
<dbReference type="Gene3D" id="3.40.50.300">
    <property type="entry name" value="P-loop containing nucleotide triphosphate hydrolases"/>
    <property type="match status" value="1"/>
</dbReference>
<dbReference type="AlphaFoldDB" id="A0AAV9Z862"/>
<keyword evidence="3" id="KW-1185">Reference proteome</keyword>
<name>A0AAV9Z862_9AGAR</name>
<reference evidence="2 3" key="1">
    <citation type="journal article" date="2024" name="J Genomics">
        <title>Draft genome sequencing and assembly of Favolaschia claudopus CIRM-BRFM 2984 isolated from oak limbs.</title>
        <authorList>
            <person name="Navarro D."/>
            <person name="Drula E."/>
            <person name="Chaduli D."/>
            <person name="Cazenave R."/>
            <person name="Ahrendt S."/>
            <person name="Wang J."/>
            <person name="Lipzen A."/>
            <person name="Daum C."/>
            <person name="Barry K."/>
            <person name="Grigoriev I.V."/>
            <person name="Favel A."/>
            <person name="Rosso M.N."/>
            <person name="Martin F."/>
        </authorList>
    </citation>
    <scope>NUCLEOTIDE SEQUENCE [LARGE SCALE GENOMIC DNA]</scope>
    <source>
        <strain evidence="2 3">CIRM-BRFM 2984</strain>
    </source>
</reference>
<proteinExistence type="predicted"/>
<dbReference type="Gene3D" id="1.20.930.20">
    <property type="entry name" value="Adaptor protein Cbl, N-terminal domain"/>
    <property type="match status" value="1"/>
</dbReference>
<protein>
    <submittedName>
        <fullName evidence="2">NB-ARC domain-containing protein</fullName>
    </submittedName>
</protein>
<dbReference type="SUPFAM" id="SSF52540">
    <property type="entry name" value="P-loop containing nucleoside triphosphate hydrolases"/>
    <property type="match status" value="1"/>
</dbReference>
<sequence>MHPSSAATTSLEQILQYTSVAANALREASIATETPFLISVSALTLKIVSLVQNIKIQRERYLRIVEWIHQVLCTLTSVCVDGGDVRSPRMLEEIAQYAGTLEKLQSCLRAQRELGTLKRLFKQSEITAQLDQCEQALKVASQNFMMKSRLGATNALEELGVDAETMHQELLELISAQSIYSDEASTLHRSAANLSSESFSLLPASPKLFYGRESELDSLVHALSTQDDHDKSFARIAVLGPGGMGKTTLAMATLHHPRIIDKFGVRQFIPCESANSCGDLVAAIALHLGLAPSRQLSNAIVQHLKQLASCLIVLDNFETPWEAAESRDEVEEFLSLVAGIPNVALLVTMRGAERPGKVKWTRPFFPQLQPLPSSAARQIFLDIADDPDDEEEDSALRDLLDLSGNLPLAISLMASIVSLEGYSGTLSRWQIENISLLSDGTDKRSNLEKSITLSLTSPRIASSKQAKDLLGLLSILPDGIRAEDILASHVPIPDVRQSQTLLLRTSLAYLTPQGRLAALSPIREFIRRAHPPSPAVCVPLRRYFQDLLVLWKLTRSGVQLSAGNLASTLAGHLGNITQLFLEGLITEDKSQLQTIGDSIITLDSFSMVMNRGNTPLFPRLPHLVQATGDQELRWKYGRRCLSNSDCFHKFNEEPDIWIADGARYFETGTRSVEEAVKFYNTVALHHTDPRYLDIPKATKFNTLGMAAAEKSGDAALQLMSLDTEFDIAHRSGDRSMQLKIIQKAKRVAFANFGLQVGEHNLNFVQCDWLQNEAVVCIYMGDLSRAEELCVQIDELLVACEMQGSDRYLALLDIRAEVHYRKTEYEDARSQHWKIVQATSATTDRRHYAASLAFVAYLDILLGGSEEEIQRNLDAAEAVYTALGGMRILLCSFVKACLRLQHGEKDGARTDFLNCLMKTRRIYQDIHGYCLEYLSDPKQKLFGSTETFRWAVVSLAFFAKKKDPVGSLNSLRRLADTLLDFGEEETALCLFQVGMEGAAGMRIHRLEAECMGGIANIEKRGMEKGAL</sequence>
<evidence type="ECO:0000259" key="1">
    <source>
        <dbReference type="Pfam" id="PF20703"/>
    </source>
</evidence>
<dbReference type="PANTHER" id="PTHR47691">
    <property type="entry name" value="REGULATOR-RELATED"/>
    <property type="match status" value="1"/>
</dbReference>
<dbReference type="PANTHER" id="PTHR47691:SF3">
    <property type="entry name" value="HTH-TYPE TRANSCRIPTIONAL REGULATOR RV0890C-RELATED"/>
    <property type="match status" value="1"/>
</dbReference>
<comment type="caution">
    <text evidence="2">The sequence shown here is derived from an EMBL/GenBank/DDBJ whole genome shotgun (WGS) entry which is preliminary data.</text>
</comment>
<dbReference type="InterPro" id="IPR049052">
    <property type="entry name" value="nSTAND1"/>
</dbReference>
<dbReference type="CDD" id="cd21037">
    <property type="entry name" value="MLKL_NTD"/>
    <property type="match status" value="1"/>
</dbReference>
<dbReference type="PRINTS" id="PR00364">
    <property type="entry name" value="DISEASERSIST"/>
</dbReference>
<organism evidence="2 3">
    <name type="scientific">Favolaschia claudopus</name>
    <dbReference type="NCBI Taxonomy" id="2862362"/>
    <lineage>
        <taxon>Eukaryota</taxon>
        <taxon>Fungi</taxon>
        <taxon>Dikarya</taxon>
        <taxon>Basidiomycota</taxon>
        <taxon>Agaricomycotina</taxon>
        <taxon>Agaricomycetes</taxon>
        <taxon>Agaricomycetidae</taxon>
        <taxon>Agaricales</taxon>
        <taxon>Marasmiineae</taxon>
        <taxon>Mycenaceae</taxon>
        <taxon>Favolaschia</taxon>
    </lineage>
</organism>
<dbReference type="GO" id="GO:0007166">
    <property type="term" value="P:cell surface receptor signaling pathway"/>
    <property type="evidence" value="ECO:0007669"/>
    <property type="project" value="InterPro"/>
</dbReference>
<evidence type="ECO:0000313" key="2">
    <source>
        <dbReference type="EMBL" id="KAK6974546.1"/>
    </source>
</evidence>
<dbReference type="EMBL" id="JAWWNJ010000183">
    <property type="protein sequence ID" value="KAK6974546.1"/>
    <property type="molecule type" value="Genomic_DNA"/>
</dbReference>